<name>A0ABP1QPT5_9HEXA</name>
<evidence type="ECO:0000313" key="2">
    <source>
        <dbReference type="EMBL" id="CAL8109976.1"/>
    </source>
</evidence>
<feature type="domain" description="Carrier" evidence="1">
    <location>
        <begin position="47"/>
        <end position="124"/>
    </location>
</feature>
<protein>
    <recommendedName>
        <fullName evidence="1">Carrier domain-containing protein</fullName>
    </recommendedName>
</protein>
<evidence type="ECO:0000259" key="1">
    <source>
        <dbReference type="PROSITE" id="PS50075"/>
    </source>
</evidence>
<sequence length="209" mass="23609">MGSILGIRTYIDDRSLFAEVKGPVLNLNTDEFWEEVDTMDDVAWKREVFGKYIKILIRSILKMDPDEPIEDNTEFQTFGVDSLMMLEMKNNLQNLFGQRMKVTASDLKGCNTTELLSCKLVDILMATEQIVEVIPTPEELQQLIQEDSQLPSHIKPSDQTRKLPSEITTVLVTGATGILAPYILRRVSSMSQISKIICIIRKRGKGSAE</sequence>
<dbReference type="Gene3D" id="3.40.50.720">
    <property type="entry name" value="NAD(P)-binding Rossmann-like Domain"/>
    <property type="match status" value="1"/>
</dbReference>
<dbReference type="SUPFAM" id="SSF47336">
    <property type="entry name" value="ACP-like"/>
    <property type="match status" value="1"/>
</dbReference>
<evidence type="ECO:0000313" key="3">
    <source>
        <dbReference type="Proteomes" id="UP001642540"/>
    </source>
</evidence>
<dbReference type="InterPro" id="IPR009081">
    <property type="entry name" value="PP-bd_ACP"/>
</dbReference>
<comment type="caution">
    <text evidence="2">The sequence shown here is derived from an EMBL/GenBank/DDBJ whole genome shotgun (WGS) entry which is preliminary data.</text>
</comment>
<reference evidence="2 3" key="1">
    <citation type="submission" date="2024-08" db="EMBL/GenBank/DDBJ databases">
        <authorList>
            <person name="Cucini C."/>
            <person name="Frati F."/>
        </authorList>
    </citation>
    <scope>NUCLEOTIDE SEQUENCE [LARGE SCALE GENOMIC DNA]</scope>
</reference>
<keyword evidence="3" id="KW-1185">Reference proteome</keyword>
<dbReference type="EMBL" id="CAXLJM020000043">
    <property type="protein sequence ID" value="CAL8109976.1"/>
    <property type="molecule type" value="Genomic_DNA"/>
</dbReference>
<organism evidence="2 3">
    <name type="scientific">Orchesella dallaii</name>
    <dbReference type="NCBI Taxonomy" id="48710"/>
    <lineage>
        <taxon>Eukaryota</taxon>
        <taxon>Metazoa</taxon>
        <taxon>Ecdysozoa</taxon>
        <taxon>Arthropoda</taxon>
        <taxon>Hexapoda</taxon>
        <taxon>Collembola</taxon>
        <taxon>Entomobryomorpha</taxon>
        <taxon>Entomobryoidea</taxon>
        <taxon>Orchesellidae</taxon>
        <taxon>Orchesellinae</taxon>
        <taxon>Orchesella</taxon>
    </lineage>
</organism>
<gene>
    <name evidence="2" type="ORF">ODALV1_LOCUS13864</name>
</gene>
<dbReference type="Pfam" id="PF00550">
    <property type="entry name" value="PP-binding"/>
    <property type="match status" value="1"/>
</dbReference>
<dbReference type="PROSITE" id="PS50075">
    <property type="entry name" value="CARRIER"/>
    <property type="match status" value="1"/>
</dbReference>
<dbReference type="Gene3D" id="1.10.1200.10">
    <property type="entry name" value="ACP-like"/>
    <property type="match status" value="1"/>
</dbReference>
<dbReference type="Proteomes" id="UP001642540">
    <property type="component" value="Unassembled WGS sequence"/>
</dbReference>
<dbReference type="InterPro" id="IPR036736">
    <property type="entry name" value="ACP-like_sf"/>
</dbReference>
<proteinExistence type="predicted"/>
<accession>A0ABP1QPT5</accession>